<dbReference type="FunFam" id="1.20.1070.10:FF:000193">
    <property type="entry name" value="Mas-related G-protein coupled receptor member E"/>
    <property type="match status" value="1"/>
</dbReference>
<keyword evidence="4 12" id="KW-1133">Transmembrane helix</keyword>
<keyword evidence="3 10" id="KW-0812">Transmembrane</keyword>
<evidence type="ECO:0000256" key="4">
    <source>
        <dbReference type="ARBA" id="ARBA00022989"/>
    </source>
</evidence>
<feature type="transmembrane region" description="Helical" evidence="12">
    <location>
        <begin position="189"/>
        <end position="212"/>
    </location>
</feature>
<reference evidence="13" key="2">
    <citation type="submission" date="2025-08" db="UniProtKB">
        <authorList>
            <consortium name="Ensembl"/>
        </authorList>
    </citation>
    <scope>IDENTIFICATION</scope>
</reference>
<feature type="transmembrane region" description="Helical" evidence="12">
    <location>
        <begin position="150"/>
        <end position="169"/>
    </location>
</feature>
<feature type="transmembrane region" description="Helical" evidence="12">
    <location>
        <begin position="224"/>
        <end position="246"/>
    </location>
</feature>
<keyword evidence="2" id="KW-1003">Cell membrane</keyword>
<dbReference type="PANTHER" id="PTHR11334:SF32">
    <property type="entry name" value="MAS-RELATED G-PROTEIN COUPLED RECEPTOR MEMBER G"/>
    <property type="match status" value="1"/>
</dbReference>
<feature type="transmembrane region" description="Helical" evidence="12">
    <location>
        <begin position="42"/>
        <end position="65"/>
    </location>
</feature>
<reference evidence="13" key="1">
    <citation type="submission" date="2019-03" db="EMBL/GenBank/DDBJ databases">
        <authorList>
            <person name="Warren W.C."/>
            <person name="Johnson G.S."/>
        </authorList>
    </citation>
    <scope>NUCLEOTIDE SEQUENCE [LARGE SCALE GENOMIC DNA]</scope>
    <source>
        <strain evidence="13">Basenji</strain>
    </source>
</reference>
<keyword evidence="8 10" id="KW-0807">Transducer</keyword>
<evidence type="ECO:0000256" key="10">
    <source>
        <dbReference type="RuleBase" id="RU000688"/>
    </source>
</evidence>
<dbReference type="OrthoDB" id="9450540at2759"/>
<dbReference type="Proteomes" id="UP000694429">
    <property type="component" value="Chromosome 18"/>
</dbReference>
<accession>A0A8C0PMB0</accession>
<evidence type="ECO:0000256" key="5">
    <source>
        <dbReference type="ARBA" id="ARBA00023040"/>
    </source>
</evidence>
<dbReference type="InterPro" id="IPR026234">
    <property type="entry name" value="MRGPCRFAMILY"/>
</dbReference>
<feature type="transmembrane region" description="Helical" evidence="12">
    <location>
        <begin position="258"/>
        <end position="277"/>
    </location>
</feature>
<dbReference type="GO" id="GO:0005886">
    <property type="term" value="C:plasma membrane"/>
    <property type="evidence" value="ECO:0007669"/>
    <property type="project" value="UniProtKB-SubCell"/>
</dbReference>
<dbReference type="PANTHER" id="PTHR11334">
    <property type="entry name" value="MAS-RELATED G-PROTEIN COUPLED RECEPTOR"/>
    <property type="match status" value="1"/>
</dbReference>
<evidence type="ECO:0000256" key="6">
    <source>
        <dbReference type="ARBA" id="ARBA00023136"/>
    </source>
</evidence>
<evidence type="ECO:0000256" key="1">
    <source>
        <dbReference type="ARBA" id="ARBA00004651"/>
    </source>
</evidence>
<evidence type="ECO:0000256" key="11">
    <source>
        <dbReference type="SAM" id="MobiDB-lite"/>
    </source>
</evidence>
<evidence type="ECO:0000256" key="2">
    <source>
        <dbReference type="ARBA" id="ARBA00022475"/>
    </source>
</evidence>
<evidence type="ECO:0000313" key="13">
    <source>
        <dbReference type="Ensembl" id="ENSCAFP00030041164.1"/>
    </source>
</evidence>
<dbReference type="Gene3D" id="1.20.1070.10">
    <property type="entry name" value="Rhodopsin 7-helix transmembrane proteins"/>
    <property type="match status" value="1"/>
</dbReference>
<evidence type="ECO:0000256" key="12">
    <source>
        <dbReference type="SAM" id="Phobius"/>
    </source>
</evidence>
<dbReference type="PROSITE" id="PS00237">
    <property type="entry name" value="G_PROTEIN_RECEP_F1_1"/>
    <property type="match status" value="1"/>
</dbReference>
<comment type="similarity">
    <text evidence="9">Belongs to the G-protein coupled receptor 1 family. Mas subfamily.</text>
</comment>
<dbReference type="Ensembl" id="ENSCAFT00030047086.1">
    <property type="protein sequence ID" value="ENSCAFP00030041164.1"/>
    <property type="gene ID" value="ENSCAFG00030025494.1"/>
</dbReference>
<protein>
    <submittedName>
        <fullName evidence="13">MAS related GPR family member G</fullName>
    </submittedName>
</protein>
<feature type="transmembrane region" description="Helical" evidence="12">
    <location>
        <begin position="77"/>
        <end position="102"/>
    </location>
</feature>
<keyword evidence="5 10" id="KW-0297">G-protein coupled receptor</keyword>
<feature type="region of interest" description="Disordered" evidence="11">
    <location>
        <begin position="1"/>
        <end position="26"/>
    </location>
</feature>
<dbReference type="SUPFAM" id="SSF81321">
    <property type="entry name" value="Family A G protein-coupled receptor-like"/>
    <property type="match status" value="1"/>
</dbReference>
<feature type="transmembrane region" description="Helical" evidence="12">
    <location>
        <begin position="108"/>
        <end position="129"/>
    </location>
</feature>
<evidence type="ECO:0000313" key="14">
    <source>
        <dbReference type="Proteomes" id="UP000694429"/>
    </source>
</evidence>
<evidence type="ECO:0000256" key="7">
    <source>
        <dbReference type="ARBA" id="ARBA00023170"/>
    </source>
</evidence>
<organism evidence="13 14">
    <name type="scientific">Canis lupus familiaris</name>
    <name type="common">Dog</name>
    <name type="synonym">Canis familiaris</name>
    <dbReference type="NCBI Taxonomy" id="9615"/>
    <lineage>
        <taxon>Eukaryota</taxon>
        <taxon>Metazoa</taxon>
        <taxon>Chordata</taxon>
        <taxon>Craniata</taxon>
        <taxon>Vertebrata</taxon>
        <taxon>Euteleostomi</taxon>
        <taxon>Mammalia</taxon>
        <taxon>Eutheria</taxon>
        <taxon>Laurasiatheria</taxon>
        <taxon>Carnivora</taxon>
        <taxon>Caniformia</taxon>
        <taxon>Canidae</taxon>
        <taxon>Canis</taxon>
    </lineage>
</organism>
<dbReference type="PRINTS" id="PR02108">
    <property type="entry name" value="MRGPCRFAMILY"/>
</dbReference>
<comment type="subcellular location">
    <subcellularLocation>
        <location evidence="1">Cell membrane</location>
        <topology evidence="1">Multi-pass membrane protein</topology>
    </subcellularLocation>
</comment>
<keyword evidence="6 12" id="KW-0472">Membrane</keyword>
<dbReference type="AlphaFoldDB" id="A0A8C0PMB0"/>
<gene>
    <name evidence="13" type="primary">MRGPRG</name>
</gene>
<feature type="compositionally biased region" description="Basic and acidic residues" evidence="11">
    <location>
        <begin position="1"/>
        <end position="10"/>
    </location>
</feature>
<dbReference type="Pfam" id="PF00001">
    <property type="entry name" value="7tm_1"/>
    <property type="match status" value="1"/>
</dbReference>
<sequence>MHLCTKPKDPGRKHHLSGTAQKGPPPAEPARMFGFWRAFTNVLFYLTLAIGLGGLLGNGLVLWHLGFHIKKGPFSVYVLHLAAADFLFLGFQVGFSIAQAALGSKDNLYFAVTFVGFAVGLWLLAALNAERCLSLLFPTCYQGHRPRHTSGVICGLVWALTPPAVLLPAHTCGLLRASKRPLTCLRYHAASVTWLLSLACVACVAGLVLFIWVACCSQRPRPQFFGVTVGSALLLCFCGLPLVLYWSLQPLLSFPLPAFFPLAVLLACVHGSAKPLLHFMAGRRPGPRQPLRALLQRSLGEQAQRGARGLSLPMSLM</sequence>
<dbReference type="PRINTS" id="PR00237">
    <property type="entry name" value="GPCRRHODOPSN"/>
</dbReference>
<name>A0A8C0PMB0_CANLF</name>
<evidence type="ECO:0000256" key="3">
    <source>
        <dbReference type="ARBA" id="ARBA00022692"/>
    </source>
</evidence>
<dbReference type="GO" id="GO:0004930">
    <property type="term" value="F:G protein-coupled receptor activity"/>
    <property type="evidence" value="ECO:0007669"/>
    <property type="project" value="UniProtKB-KW"/>
</dbReference>
<evidence type="ECO:0000256" key="8">
    <source>
        <dbReference type="ARBA" id="ARBA00023224"/>
    </source>
</evidence>
<proteinExistence type="inferred from homology"/>
<dbReference type="InterPro" id="IPR000276">
    <property type="entry name" value="GPCR_Rhodpsn"/>
</dbReference>
<evidence type="ECO:0000256" key="9">
    <source>
        <dbReference type="ARBA" id="ARBA00061394"/>
    </source>
</evidence>
<keyword evidence="7 10" id="KW-0675">Receptor</keyword>